<keyword evidence="3 5" id="KW-0238">DNA-binding</keyword>
<dbReference type="EMBL" id="CP140255">
    <property type="protein sequence ID" value="WQH11421.1"/>
    <property type="molecule type" value="Genomic_DNA"/>
</dbReference>
<dbReference type="RefSeq" id="WP_223287995.1">
    <property type="nucleotide sequence ID" value="NZ_CP140255.1"/>
</dbReference>
<dbReference type="InterPro" id="IPR038488">
    <property type="entry name" value="Integrase_DNA-bd_sf"/>
</dbReference>
<reference evidence="8 9" key="1">
    <citation type="submission" date="2023-11" db="EMBL/GenBank/DDBJ databases">
        <title>MicrobeMod: A computational toolkit for identifying prokaryotic methylation and restriction-modification with nanopore sequencing.</title>
        <authorList>
            <person name="Crits-Christoph A."/>
            <person name="Kang S.C."/>
            <person name="Lee H."/>
            <person name="Ostrov N."/>
        </authorList>
    </citation>
    <scope>NUCLEOTIDE SEQUENCE [LARGE SCALE GENOMIC DNA]</scope>
    <source>
        <strain evidence="8 9">ATCC BAA-805</strain>
    </source>
</reference>
<dbReference type="InterPro" id="IPR044068">
    <property type="entry name" value="CB"/>
</dbReference>
<dbReference type="Gene3D" id="3.30.160.390">
    <property type="entry name" value="Integrase, DNA-binding domain"/>
    <property type="match status" value="1"/>
</dbReference>
<dbReference type="InterPro" id="IPR013762">
    <property type="entry name" value="Integrase-like_cat_sf"/>
</dbReference>
<evidence type="ECO:0000313" key="9">
    <source>
        <dbReference type="Proteomes" id="UP001324794"/>
    </source>
</evidence>
<evidence type="ECO:0000256" key="2">
    <source>
        <dbReference type="ARBA" id="ARBA00022908"/>
    </source>
</evidence>
<evidence type="ECO:0000259" key="7">
    <source>
        <dbReference type="PROSITE" id="PS51900"/>
    </source>
</evidence>
<dbReference type="PANTHER" id="PTHR30629:SF2">
    <property type="entry name" value="PROPHAGE INTEGRASE INTS-RELATED"/>
    <property type="match status" value="1"/>
</dbReference>
<feature type="domain" description="Tyr recombinase" evidence="6">
    <location>
        <begin position="219"/>
        <end position="404"/>
    </location>
</feature>
<dbReference type="InterPro" id="IPR050808">
    <property type="entry name" value="Phage_Integrase"/>
</dbReference>
<evidence type="ECO:0000256" key="1">
    <source>
        <dbReference type="ARBA" id="ARBA00008857"/>
    </source>
</evidence>
<feature type="domain" description="Core-binding (CB)" evidence="7">
    <location>
        <begin position="108"/>
        <end position="184"/>
    </location>
</feature>
<protein>
    <submittedName>
        <fullName evidence="8">Tyrosine-type recombinase/integrase</fullName>
    </submittedName>
</protein>
<dbReference type="InterPro" id="IPR010998">
    <property type="entry name" value="Integrase_recombinase_N"/>
</dbReference>
<accession>A0ABZ0YHL5</accession>
<dbReference type="Pfam" id="PF13356">
    <property type="entry name" value="Arm-DNA-bind_3"/>
    <property type="match status" value="1"/>
</dbReference>
<name>A0ABZ0YHL5_9GAMM</name>
<evidence type="ECO:0000313" key="8">
    <source>
        <dbReference type="EMBL" id="WQH11421.1"/>
    </source>
</evidence>
<dbReference type="PROSITE" id="PS51900">
    <property type="entry name" value="CB"/>
    <property type="match status" value="1"/>
</dbReference>
<keyword evidence="9" id="KW-1185">Reference proteome</keyword>
<dbReference type="Proteomes" id="UP001324794">
    <property type="component" value="Chromosome"/>
</dbReference>
<dbReference type="Gene3D" id="1.10.443.10">
    <property type="entry name" value="Intergrase catalytic core"/>
    <property type="match status" value="1"/>
</dbReference>
<dbReference type="PANTHER" id="PTHR30629">
    <property type="entry name" value="PROPHAGE INTEGRASE"/>
    <property type="match status" value="1"/>
</dbReference>
<keyword evidence="2" id="KW-0229">DNA integration</keyword>
<comment type="similarity">
    <text evidence="1">Belongs to the 'phage' integrase family.</text>
</comment>
<evidence type="ECO:0000256" key="5">
    <source>
        <dbReference type="PROSITE-ProRule" id="PRU01248"/>
    </source>
</evidence>
<gene>
    <name evidence="8" type="ORF">SR894_14795</name>
</gene>
<dbReference type="InterPro" id="IPR002104">
    <property type="entry name" value="Integrase_catalytic"/>
</dbReference>
<sequence length="427" mass="48260">MATGLNAIKTVIEALETPAQTAALHFFTDPPGFGIRITPTGKRTFFFQYRWAGKTRKPSLGRYGDITPKQAQKLAREYVGKLSRGEDPQAERAAAEARSLREAAEKQWTLAAAIDSYLAERKLKDSTRYDMGRAFKGIEDWKRRPVQDITPAMVKERHKKLSASSEARANLAMRYLRAVLNHVMHEAQAEGFTLLDANPVDTLSHRKAWNTIKRRRTFIPPHKLGTWLDAVSTLDEMPDYAPGTGRHHQKLKNGAMQRDFLLLVLLTGLRLNEAKGLRWDDVDMEGRTLTIRDSKNHDDHTLPVGDYLAALLKRRRDESGAEYVFSSKAGHRLHNLRYALARIEEHTGMHATCHDLRRTFATIAESMGLSAYAIKQALNHRTSASDVTAGYVQVTPERLRDPMQRIETFILSHGHPQRGAKVVQLRG</sequence>
<dbReference type="PROSITE" id="PS51898">
    <property type="entry name" value="TYR_RECOMBINASE"/>
    <property type="match status" value="1"/>
</dbReference>
<evidence type="ECO:0000256" key="3">
    <source>
        <dbReference type="ARBA" id="ARBA00023125"/>
    </source>
</evidence>
<dbReference type="InterPro" id="IPR011010">
    <property type="entry name" value="DNA_brk_join_enz"/>
</dbReference>
<dbReference type="SUPFAM" id="SSF56349">
    <property type="entry name" value="DNA breaking-rejoining enzymes"/>
    <property type="match status" value="1"/>
</dbReference>
<proteinExistence type="inferred from homology"/>
<evidence type="ECO:0000256" key="4">
    <source>
        <dbReference type="ARBA" id="ARBA00023172"/>
    </source>
</evidence>
<organism evidence="8 9">
    <name type="scientific">Vreelandella neptunia</name>
    <dbReference type="NCBI Taxonomy" id="115551"/>
    <lineage>
        <taxon>Bacteria</taxon>
        <taxon>Pseudomonadati</taxon>
        <taxon>Pseudomonadota</taxon>
        <taxon>Gammaproteobacteria</taxon>
        <taxon>Oceanospirillales</taxon>
        <taxon>Halomonadaceae</taxon>
        <taxon>Vreelandella</taxon>
    </lineage>
</organism>
<dbReference type="Gene3D" id="1.10.150.130">
    <property type="match status" value="1"/>
</dbReference>
<keyword evidence="4" id="KW-0233">DNA recombination</keyword>
<dbReference type="Pfam" id="PF00589">
    <property type="entry name" value="Phage_integrase"/>
    <property type="match status" value="1"/>
</dbReference>
<dbReference type="InterPro" id="IPR025166">
    <property type="entry name" value="Integrase_DNA_bind_dom"/>
</dbReference>
<evidence type="ECO:0000259" key="6">
    <source>
        <dbReference type="PROSITE" id="PS51898"/>
    </source>
</evidence>